<sequence>MADNVAVSLVNLVSGKNGDGGDDDGVEAFQTKPYLKKFVKRRTETKILKWQGTDQDYTELNDVLEHYKMDKLKRMLLGGAPYLYKKDENNYAMTHAAFYSRTDIMEIILERHRNEKTPDDEDEFQHQTCLALYTICSTNCGDIVRALLNVATPVIPQAHLNQAAATGSTAVLNEILTFFPRMDVNPKDGDGNTPLHKAVENKHAHTVQYLLNKNANPNAVNNDGYNTVHMTCQYADESVLYLLTTRNADVNARENRGKSPALIAAENGKEGCIHILAAAGANLDQRDKQGNAPLIVAAGLGHTNTVKELILNGASFDVTDNERYNALERAIINKRDGAAAMFIRLAPQIDYVDYYRNTMEVSMLKIVRYRLTETIKALLDRMVVQFDPLNPIKWNIQTKYLDVDNTGKTPEDDEYERNKTFLLQYIAGLHDEEIAYHGTIRLVVNKKMKQFGNLILGFKIFSYVIFLLALAYTLIQASYEPVELDYTSSPANIFRIFTVVIVMSYFFFNLITEAAEFFRVTRLTYRYLKDKHKDRTKDKQRAATIEGELENDDVKQDDEDFNDDDDDDDAIQFNIPIERTGPKKQSLKGKLNDLFCIRIFTQFFSDRSNYLDVLGLFSLFILILLRAAQQPAQWVFATITFLINGFRLFRLVALLPHIGPYTNIIYKILVFDVPLFSSLFLITLLIFTGGYFVSLRTPYTAAGFANASLMENTERTRGVDNEVQWVFLSGLRVLLEGNVYEGQYLFRQLNWLAASLYLGFLFLTVVVYLNVFIAQLSDRYGNVKKFAEKNFAWHRLKFIVQVERISLLSICIDFRKKYFTNEIIINKEQLFRYYGVHNIKGLNVKNFTEDVEVKGMLTSIQNQQVVARQTHEIAKLQGDPPPSPQQQREGNVEIRQLNNKIDQLMDKIQHKDALLEEKLDKLTQVLLAKT</sequence>
<keyword evidence="7" id="KW-1185">Reference proteome</keyword>
<proteinExistence type="predicted"/>
<dbReference type="PROSITE" id="PS50088">
    <property type="entry name" value="ANK_REPEAT"/>
    <property type="match status" value="4"/>
</dbReference>
<dbReference type="InterPro" id="IPR036770">
    <property type="entry name" value="Ankyrin_rpt-contain_sf"/>
</dbReference>
<dbReference type="PANTHER" id="PTHR24173:SF83">
    <property type="entry name" value="SOCS BOX DOMAIN-CONTAINING PROTEIN"/>
    <property type="match status" value="1"/>
</dbReference>
<dbReference type="SMART" id="SM00248">
    <property type="entry name" value="ANK"/>
    <property type="match status" value="6"/>
</dbReference>
<evidence type="ECO:0000256" key="1">
    <source>
        <dbReference type="ARBA" id="ARBA00022737"/>
    </source>
</evidence>
<evidence type="ECO:0000313" key="7">
    <source>
        <dbReference type="Proteomes" id="UP001165289"/>
    </source>
</evidence>
<dbReference type="InterPro" id="IPR002110">
    <property type="entry name" value="Ankyrin_rpt"/>
</dbReference>
<feature type="repeat" description="ANK" evidence="3">
    <location>
        <begin position="289"/>
        <end position="321"/>
    </location>
</feature>
<protein>
    <submittedName>
        <fullName evidence="6">Ankyrin repeat domain-containing 29-like</fullName>
    </submittedName>
</protein>
<evidence type="ECO:0000313" key="6">
    <source>
        <dbReference type="EMBL" id="KAI6654065.1"/>
    </source>
</evidence>
<dbReference type="SUPFAM" id="SSF48403">
    <property type="entry name" value="Ankyrin repeat"/>
    <property type="match status" value="1"/>
</dbReference>
<evidence type="ECO:0000256" key="2">
    <source>
        <dbReference type="ARBA" id="ARBA00023043"/>
    </source>
</evidence>
<feature type="transmembrane region" description="Helical" evidence="5">
    <location>
        <begin position="751"/>
        <end position="774"/>
    </location>
</feature>
<feature type="transmembrane region" description="Helical" evidence="5">
    <location>
        <begin position="634"/>
        <end position="656"/>
    </location>
</feature>
<feature type="repeat" description="ANK" evidence="3">
    <location>
        <begin position="256"/>
        <end position="288"/>
    </location>
</feature>
<feature type="coiled-coil region" evidence="4">
    <location>
        <begin position="887"/>
        <end position="914"/>
    </location>
</feature>
<organism evidence="6 7">
    <name type="scientific">Oopsacas minuta</name>
    <dbReference type="NCBI Taxonomy" id="111878"/>
    <lineage>
        <taxon>Eukaryota</taxon>
        <taxon>Metazoa</taxon>
        <taxon>Porifera</taxon>
        <taxon>Hexactinellida</taxon>
        <taxon>Hexasterophora</taxon>
        <taxon>Lyssacinosida</taxon>
        <taxon>Leucopsacidae</taxon>
        <taxon>Oopsacas</taxon>
    </lineage>
</organism>
<dbReference type="Proteomes" id="UP001165289">
    <property type="component" value="Unassembled WGS sequence"/>
</dbReference>
<keyword evidence="5" id="KW-0472">Membrane</keyword>
<evidence type="ECO:0000256" key="4">
    <source>
        <dbReference type="SAM" id="Coils"/>
    </source>
</evidence>
<dbReference type="PROSITE" id="PS50297">
    <property type="entry name" value="ANK_REP_REGION"/>
    <property type="match status" value="3"/>
</dbReference>
<dbReference type="AlphaFoldDB" id="A0AAV7JZZ3"/>
<keyword evidence="5" id="KW-0812">Transmembrane</keyword>
<evidence type="ECO:0000256" key="3">
    <source>
        <dbReference type="PROSITE-ProRule" id="PRU00023"/>
    </source>
</evidence>
<dbReference type="PANTHER" id="PTHR24173">
    <property type="entry name" value="ANKYRIN REPEAT CONTAINING"/>
    <property type="match status" value="1"/>
</dbReference>
<feature type="repeat" description="ANK" evidence="3">
    <location>
        <begin position="190"/>
        <end position="222"/>
    </location>
</feature>
<dbReference type="EMBL" id="JAKMXF010000233">
    <property type="protein sequence ID" value="KAI6654065.1"/>
    <property type="molecule type" value="Genomic_DNA"/>
</dbReference>
<feature type="repeat" description="ANK" evidence="3">
    <location>
        <begin position="223"/>
        <end position="255"/>
    </location>
</feature>
<dbReference type="Gene3D" id="1.25.40.20">
    <property type="entry name" value="Ankyrin repeat-containing domain"/>
    <property type="match status" value="1"/>
</dbReference>
<keyword evidence="1" id="KW-0677">Repeat</keyword>
<feature type="transmembrane region" description="Helical" evidence="5">
    <location>
        <begin position="451"/>
        <end position="473"/>
    </location>
</feature>
<keyword evidence="5" id="KW-1133">Transmembrane helix</keyword>
<comment type="caution">
    <text evidence="6">The sequence shown here is derived from an EMBL/GenBank/DDBJ whole genome shotgun (WGS) entry which is preliminary data.</text>
</comment>
<keyword evidence="2 3" id="KW-0040">ANK repeat</keyword>
<accession>A0AAV7JZZ3</accession>
<dbReference type="Pfam" id="PF12796">
    <property type="entry name" value="Ank_2"/>
    <property type="match status" value="2"/>
</dbReference>
<feature type="transmembrane region" description="Helical" evidence="5">
    <location>
        <begin position="668"/>
        <end position="693"/>
    </location>
</feature>
<feature type="transmembrane region" description="Helical" evidence="5">
    <location>
        <begin position="493"/>
        <end position="512"/>
    </location>
</feature>
<gene>
    <name evidence="6" type="ORF">LOD99_2912</name>
</gene>
<keyword evidence="4" id="KW-0175">Coiled coil</keyword>
<reference evidence="6 7" key="1">
    <citation type="journal article" date="2023" name="BMC Biol.">
        <title>The compact genome of the sponge Oopsacas minuta (Hexactinellida) is lacking key metazoan core genes.</title>
        <authorList>
            <person name="Santini S."/>
            <person name="Schenkelaars Q."/>
            <person name="Jourda C."/>
            <person name="Duchesne M."/>
            <person name="Belahbib H."/>
            <person name="Rocher C."/>
            <person name="Selva M."/>
            <person name="Riesgo A."/>
            <person name="Vervoort M."/>
            <person name="Leys S.P."/>
            <person name="Kodjabachian L."/>
            <person name="Le Bivic A."/>
            <person name="Borchiellini C."/>
            <person name="Claverie J.M."/>
            <person name="Renard E."/>
        </authorList>
    </citation>
    <scope>NUCLEOTIDE SEQUENCE [LARGE SCALE GENOMIC DNA]</scope>
    <source>
        <strain evidence="6">SPO-2</strain>
    </source>
</reference>
<feature type="transmembrane region" description="Helical" evidence="5">
    <location>
        <begin position="610"/>
        <end position="628"/>
    </location>
</feature>
<name>A0AAV7JZZ3_9METZ</name>
<evidence type="ECO:0000256" key="5">
    <source>
        <dbReference type="SAM" id="Phobius"/>
    </source>
</evidence>